<dbReference type="PANTHER" id="PTHR43297">
    <property type="entry name" value="OLIGOPEPTIDE TRANSPORT ATP-BINDING PROTEIN APPD"/>
    <property type="match status" value="1"/>
</dbReference>
<comment type="subcellular location">
    <subcellularLocation>
        <location evidence="1">Cell inner membrane</location>
        <topology evidence="1">Peripheral membrane protein</topology>
    </subcellularLocation>
</comment>
<sequence length="551" mass="60668">MTRVDLRSSGPKYDGPLLRLDDLCVHFESEHGEATEAVKHVCLDLHAGERFALVGESGSGKSVTALSIMRLLADAQYSGRILFEGRDLLAASEREMRGLRGADVAMVFQEPMTALNPLYSIGNQIVETLELHEGLDKRAAKARAIALLERTGIAEAPRRFDAFPHQLSGGQRQRAMIAMALACSPKLLLADEPTTALDVTVRMQILQLLRELQGEFGMAIMLITHDLNMVRAFAERVGVMERGVLVESGDTATVFAAPQHPYTLRLLESRPQRDVLPLVPLAPVLLEADKLTVTYERHRPGFAGWFRSDPFTAVDAVSLQLREGETLGIVGESGSGKTTLAQTLLGLQTPRGGDLRFLGNSLLHISRDERRAVRARMQVVFQDPYGSLSPRMTIEEIVGEGLALHQPHVNPTERRHRVIEALREVGLDRTALGRYPHEFSGGQRQRIAIARVLILKPQVLVLDEPTSALDVSIQQQVLSLLGGLQKKYNLSYLFISHDLAVIRAMSHRVVVMKDGKVVEEGDTEVVLASPSHPYTCKLMAAASLIPSRDNP</sequence>
<evidence type="ECO:0000256" key="8">
    <source>
        <dbReference type="ARBA" id="ARBA00023136"/>
    </source>
</evidence>
<reference evidence="10 11" key="1">
    <citation type="submission" date="2023-07" db="EMBL/GenBank/DDBJ databases">
        <authorList>
            <person name="Peeters C."/>
        </authorList>
    </citation>
    <scope>NUCLEOTIDE SEQUENCE [LARGE SCALE GENOMIC DNA]</scope>
    <source>
        <strain evidence="10 11">LMG 18101</strain>
    </source>
</reference>
<dbReference type="GO" id="GO:0005524">
    <property type="term" value="F:ATP binding"/>
    <property type="evidence" value="ECO:0007669"/>
    <property type="project" value="UniProtKB-KW"/>
</dbReference>
<comment type="caution">
    <text evidence="10">The sequence shown here is derived from an EMBL/GenBank/DDBJ whole genome shotgun (WGS) entry which is preliminary data.</text>
</comment>
<dbReference type="InterPro" id="IPR003593">
    <property type="entry name" value="AAA+_ATPase"/>
</dbReference>
<dbReference type="SUPFAM" id="SSF52540">
    <property type="entry name" value="P-loop containing nucleoside triphosphate hydrolases"/>
    <property type="match status" value="2"/>
</dbReference>
<dbReference type="EMBL" id="CATZLL010000004">
    <property type="protein sequence ID" value="CAJ0812926.1"/>
    <property type="molecule type" value="Genomic_DNA"/>
</dbReference>
<dbReference type="Gene3D" id="3.40.50.300">
    <property type="entry name" value="P-loop containing nucleotide triphosphate hydrolases"/>
    <property type="match status" value="2"/>
</dbReference>
<dbReference type="InterPro" id="IPR003439">
    <property type="entry name" value="ABC_transporter-like_ATP-bd"/>
</dbReference>
<comment type="similarity">
    <text evidence="2">Belongs to the ABC transporter superfamily.</text>
</comment>
<proteinExistence type="inferred from homology"/>
<evidence type="ECO:0000256" key="1">
    <source>
        <dbReference type="ARBA" id="ARBA00004417"/>
    </source>
</evidence>
<dbReference type="Pfam" id="PF08352">
    <property type="entry name" value="oligo_HPY"/>
    <property type="match status" value="2"/>
</dbReference>
<protein>
    <submittedName>
        <fullName evidence="10">ABC transporter ATP-binding protein YejF</fullName>
    </submittedName>
</protein>
<dbReference type="NCBIfam" id="NF007739">
    <property type="entry name" value="PRK10419.1"/>
    <property type="match status" value="2"/>
</dbReference>
<evidence type="ECO:0000256" key="7">
    <source>
        <dbReference type="ARBA" id="ARBA00022840"/>
    </source>
</evidence>
<name>A0ABM9K457_9RALS</name>
<evidence type="ECO:0000313" key="11">
    <source>
        <dbReference type="Proteomes" id="UP001189757"/>
    </source>
</evidence>
<dbReference type="InterPro" id="IPR017871">
    <property type="entry name" value="ABC_transporter-like_CS"/>
</dbReference>
<feature type="domain" description="ABC transporter" evidence="9">
    <location>
        <begin position="286"/>
        <end position="539"/>
    </location>
</feature>
<keyword evidence="11" id="KW-1185">Reference proteome</keyword>
<keyword evidence="5" id="KW-0997">Cell inner membrane</keyword>
<keyword evidence="6" id="KW-0547">Nucleotide-binding</keyword>
<keyword evidence="3" id="KW-0813">Transport</keyword>
<evidence type="ECO:0000256" key="6">
    <source>
        <dbReference type="ARBA" id="ARBA00022741"/>
    </source>
</evidence>
<evidence type="ECO:0000313" key="10">
    <source>
        <dbReference type="EMBL" id="CAJ0812926.1"/>
    </source>
</evidence>
<dbReference type="InterPro" id="IPR027417">
    <property type="entry name" value="P-loop_NTPase"/>
</dbReference>
<keyword evidence="7 10" id="KW-0067">ATP-binding</keyword>
<dbReference type="PANTHER" id="PTHR43297:SF2">
    <property type="entry name" value="DIPEPTIDE TRANSPORT ATP-BINDING PROTEIN DPPD"/>
    <property type="match status" value="1"/>
</dbReference>
<dbReference type="Pfam" id="PF00005">
    <property type="entry name" value="ABC_tran"/>
    <property type="match status" value="2"/>
</dbReference>
<dbReference type="InterPro" id="IPR013563">
    <property type="entry name" value="Oligopep_ABC_C"/>
</dbReference>
<gene>
    <name evidence="10" type="primary">yejF</name>
    <name evidence="10" type="ORF">LMG18101_01735</name>
</gene>
<dbReference type="RefSeq" id="WP_316680807.1">
    <property type="nucleotide sequence ID" value="NZ_CATZLL010000004.1"/>
</dbReference>
<dbReference type="Proteomes" id="UP001189757">
    <property type="component" value="Unassembled WGS sequence"/>
</dbReference>
<dbReference type="PROSITE" id="PS00211">
    <property type="entry name" value="ABC_TRANSPORTER_1"/>
    <property type="match status" value="2"/>
</dbReference>
<dbReference type="InterPro" id="IPR050388">
    <property type="entry name" value="ABC_Ni/Peptide_Import"/>
</dbReference>
<dbReference type="SMART" id="SM00382">
    <property type="entry name" value="AAA"/>
    <property type="match status" value="2"/>
</dbReference>
<dbReference type="NCBIfam" id="NF008453">
    <property type="entry name" value="PRK11308.1"/>
    <property type="match status" value="2"/>
</dbReference>
<evidence type="ECO:0000259" key="9">
    <source>
        <dbReference type="PROSITE" id="PS50893"/>
    </source>
</evidence>
<organism evidence="10 11">
    <name type="scientific">Ralstonia flaminis</name>
    <dbReference type="NCBI Taxonomy" id="3058597"/>
    <lineage>
        <taxon>Bacteria</taxon>
        <taxon>Pseudomonadati</taxon>
        <taxon>Pseudomonadota</taxon>
        <taxon>Betaproteobacteria</taxon>
        <taxon>Burkholderiales</taxon>
        <taxon>Burkholderiaceae</taxon>
        <taxon>Ralstonia</taxon>
    </lineage>
</organism>
<evidence type="ECO:0000256" key="4">
    <source>
        <dbReference type="ARBA" id="ARBA00022475"/>
    </source>
</evidence>
<keyword evidence="4" id="KW-1003">Cell membrane</keyword>
<keyword evidence="8" id="KW-0472">Membrane</keyword>
<evidence type="ECO:0000256" key="2">
    <source>
        <dbReference type="ARBA" id="ARBA00005417"/>
    </source>
</evidence>
<dbReference type="PROSITE" id="PS50893">
    <property type="entry name" value="ABC_TRANSPORTER_2"/>
    <property type="match status" value="2"/>
</dbReference>
<dbReference type="CDD" id="cd03257">
    <property type="entry name" value="ABC_NikE_OppD_transporters"/>
    <property type="match status" value="2"/>
</dbReference>
<evidence type="ECO:0000256" key="3">
    <source>
        <dbReference type="ARBA" id="ARBA00022448"/>
    </source>
</evidence>
<evidence type="ECO:0000256" key="5">
    <source>
        <dbReference type="ARBA" id="ARBA00022519"/>
    </source>
</evidence>
<accession>A0ABM9K457</accession>
<feature type="domain" description="ABC transporter" evidence="9">
    <location>
        <begin position="18"/>
        <end position="267"/>
    </location>
</feature>